<keyword evidence="3" id="KW-0342">GTP-binding</keyword>
<evidence type="ECO:0000313" key="5">
    <source>
        <dbReference type="Proteomes" id="UP000286097"/>
    </source>
</evidence>
<evidence type="ECO:0000256" key="3">
    <source>
        <dbReference type="ARBA" id="ARBA00023134"/>
    </source>
</evidence>
<dbReference type="PANTHER" id="PTHR42854:SF3">
    <property type="entry name" value="EUKARYOTIC TRANSLATION INITIATION FACTOR 2 SUBUNIT 3-RELATED"/>
    <property type="match status" value="1"/>
</dbReference>
<proteinExistence type="predicted"/>
<keyword evidence="2" id="KW-0648">Protein biosynthesis</keyword>
<dbReference type="PANTHER" id="PTHR42854">
    <property type="entry name" value="EUKARYOTIC TRANSLATION INITIATION FACTOR 2 SUBUNIT 3 FAMILY MEMBER"/>
    <property type="match status" value="1"/>
</dbReference>
<evidence type="ECO:0000256" key="1">
    <source>
        <dbReference type="ARBA" id="ARBA00022741"/>
    </source>
</evidence>
<accession>A0A425CMP2</accession>
<evidence type="ECO:0000313" key="4">
    <source>
        <dbReference type="EMBL" id="RQM18270.1"/>
    </source>
</evidence>
<dbReference type="EMBL" id="QKXF01000081">
    <property type="protein sequence ID" value="RQM18270.1"/>
    <property type="molecule type" value="Genomic_DNA"/>
</dbReference>
<dbReference type="SUPFAM" id="SSF50447">
    <property type="entry name" value="Translation proteins"/>
    <property type="match status" value="1"/>
</dbReference>
<dbReference type="Proteomes" id="UP000286097">
    <property type="component" value="Unassembled WGS sequence"/>
</dbReference>
<gene>
    <name evidence="4" type="ORF">DD237_000120</name>
</gene>
<dbReference type="InterPro" id="IPR050543">
    <property type="entry name" value="eIF2G"/>
</dbReference>
<evidence type="ECO:0000256" key="2">
    <source>
        <dbReference type="ARBA" id="ARBA00022917"/>
    </source>
</evidence>
<protein>
    <submittedName>
        <fullName evidence="4">Uncharacterized protein</fullName>
    </submittedName>
</protein>
<sequence>MRLQNIIILPIKVDRIKDDATVAQHEQIRKFVTGCSRRPECLHLGRVQIRCGQPQGLLRVGDEIEVHRGIVSKEEEGKTTCIPIVSLCVKKNDLQFAVRGGPTGVGTHIDPTLMRSDRLVGHVKHSVLTYSWSWN</sequence>
<name>A0A425CMP2_9STRA</name>
<reference evidence="4 5" key="1">
    <citation type="submission" date="2018-06" db="EMBL/GenBank/DDBJ databases">
        <title>Comparative genomics of downy mildews reveals potential adaptations to biotrophy.</title>
        <authorList>
            <person name="Fletcher K."/>
            <person name="Klosterman S.J."/>
            <person name="Derevnina L."/>
            <person name="Martin F."/>
            <person name="Koike S."/>
            <person name="Reyes Chin-Wo S."/>
            <person name="Mou B."/>
            <person name="Michelmore R."/>
        </authorList>
    </citation>
    <scope>NUCLEOTIDE SEQUENCE [LARGE SCALE GENOMIC DNA]</scope>
    <source>
        <strain evidence="4 5">R13</strain>
    </source>
</reference>
<dbReference type="GO" id="GO:0003743">
    <property type="term" value="F:translation initiation factor activity"/>
    <property type="evidence" value="ECO:0007669"/>
    <property type="project" value="TreeGrafter"/>
</dbReference>
<dbReference type="InterPro" id="IPR009000">
    <property type="entry name" value="Transl_B-barrel_sf"/>
</dbReference>
<dbReference type="GO" id="GO:0000049">
    <property type="term" value="F:tRNA binding"/>
    <property type="evidence" value="ECO:0007669"/>
    <property type="project" value="TreeGrafter"/>
</dbReference>
<dbReference type="GO" id="GO:0005850">
    <property type="term" value="C:eukaryotic translation initiation factor 2 complex"/>
    <property type="evidence" value="ECO:0007669"/>
    <property type="project" value="TreeGrafter"/>
</dbReference>
<organism evidence="4 5">
    <name type="scientific">Peronospora effusa</name>
    <dbReference type="NCBI Taxonomy" id="542832"/>
    <lineage>
        <taxon>Eukaryota</taxon>
        <taxon>Sar</taxon>
        <taxon>Stramenopiles</taxon>
        <taxon>Oomycota</taxon>
        <taxon>Peronosporomycetes</taxon>
        <taxon>Peronosporales</taxon>
        <taxon>Peronosporaceae</taxon>
        <taxon>Peronospora</taxon>
    </lineage>
</organism>
<keyword evidence="1" id="KW-0547">Nucleotide-binding</keyword>
<dbReference type="GO" id="GO:0005525">
    <property type="term" value="F:GTP binding"/>
    <property type="evidence" value="ECO:0007669"/>
    <property type="project" value="UniProtKB-KW"/>
</dbReference>
<dbReference type="GO" id="GO:0005829">
    <property type="term" value="C:cytosol"/>
    <property type="evidence" value="ECO:0007669"/>
    <property type="project" value="TreeGrafter"/>
</dbReference>
<dbReference type="VEuPathDB" id="FungiDB:DD237_000120"/>
<dbReference type="Gene3D" id="2.40.30.10">
    <property type="entry name" value="Translation factors"/>
    <property type="match status" value="1"/>
</dbReference>
<dbReference type="GO" id="GO:0001731">
    <property type="term" value="P:formation of translation preinitiation complex"/>
    <property type="evidence" value="ECO:0007669"/>
    <property type="project" value="TreeGrafter"/>
</dbReference>
<comment type="caution">
    <text evidence="4">The sequence shown here is derived from an EMBL/GenBank/DDBJ whole genome shotgun (WGS) entry which is preliminary data.</text>
</comment>
<dbReference type="AlphaFoldDB" id="A0A425CMP2"/>